<evidence type="ECO:0000313" key="4">
    <source>
        <dbReference type="Proteomes" id="UP000054717"/>
    </source>
</evidence>
<feature type="transmembrane region" description="Helical" evidence="1">
    <location>
        <begin position="140"/>
        <end position="161"/>
    </location>
</feature>
<feature type="transmembrane region" description="Helical" evidence="1">
    <location>
        <begin position="234"/>
        <end position="252"/>
    </location>
</feature>
<dbReference type="STRING" id="326475.AWB66_01466"/>
<dbReference type="InterPro" id="IPR002656">
    <property type="entry name" value="Acyl_transf_3_dom"/>
</dbReference>
<dbReference type="PANTHER" id="PTHR23028:SF53">
    <property type="entry name" value="ACYL_TRANSF_3 DOMAIN-CONTAINING PROTEIN"/>
    <property type="match status" value="1"/>
</dbReference>
<dbReference type="AlphaFoldDB" id="A0A158G118"/>
<accession>A0A158G118</accession>
<dbReference type="PANTHER" id="PTHR23028">
    <property type="entry name" value="ACETYLTRANSFERASE"/>
    <property type="match status" value="1"/>
</dbReference>
<feature type="transmembrane region" description="Helical" evidence="1">
    <location>
        <begin position="41"/>
        <end position="62"/>
    </location>
</feature>
<keyword evidence="1" id="KW-0472">Membrane</keyword>
<dbReference type="Pfam" id="PF01757">
    <property type="entry name" value="Acyl_transf_3"/>
    <property type="match status" value="1"/>
</dbReference>
<reference evidence="3" key="1">
    <citation type="submission" date="2016-01" db="EMBL/GenBank/DDBJ databases">
        <authorList>
            <person name="Peeters Charlotte."/>
        </authorList>
    </citation>
    <scope>NUCLEOTIDE SEQUENCE</scope>
    <source>
        <strain evidence="3">LMG 22936</strain>
    </source>
</reference>
<dbReference type="InterPro" id="IPR050879">
    <property type="entry name" value="Acyltransferase_3"/>
</dbReference>
<evidence type="ECO:0000259" key="2">
    <source>
        <dbReference type="Pfam" id="PF01757"/>
    </source>
</evidence>
<keyword evidence="3" id="KW-0808">Transferase</keyword>
<name>A0A158G118_9BURK</name>
<feature type="transmembrane region" description="Helical" evidence="1">
    <location>
        <begin position="328"/>
        <end position="348"/>
    </location>
</feature>
<keyword evidence="1" id="KW-1133">Transmembrane helix</keyword>
<gene>
    <name evidence="3" type="ORF">AWB66_01466</name>
</gene>
<organism evidence="3 4">
    <name type="scientific">Caballeronia telluris</name>
    <dbReference type="NCBI Taxonomy" id="326475"/>
    <lineage>
        <taxon>Bacteria</taxon>
        <taxon>Pseudomonadati</taxon>
        <taxon>Pseudomonadota</taxon>
        <taxon>Betaproteobacteria</taxon>
        <taxon>Burkholderiales</taxon>
        <taxon>Burkholderiaceae</taxon>
        <taxon>Caballeronia</taxon>
    </lineage>
</organism>
<feature type="transmembrane region" description="Helical" evidence="1">
    <location>
        <begin position="82"/>
        <end position="99"/>
    </location>
</feature>
<dbReference type="GO" id="GO:0016020">
    <property type="term" value="C:membrane"/>
    <property type="evidence" value="ECO:0007669"/>
    <property type="project" value="TreeGrafter"/>
</dbReference>
<dbReference type="GO" id="GO:0000271">
    <property type="term" value="P:polysaccharide biosynthetic process"/>
    <property type="evidence" value="ECO:0007669"/>
    <property type="project" value="TreeGrafter"/>
</dbReference>
<sequence>MENRKLDFIQALRGIAAMLVVLSHAGDNLKGTPYAALNQAFFWPGVSGVDLFFIISGIVMVVSTRNLAGSAHDSMIFVVKRLARIWPLYIVATLLYLLVTGSPNISSSTFAEYALPIKSMLFIPPDLSAMAPYFGPPALFVGWTLNFEIFFYACFAVSLLFGRWRYPALFVIGIAISLVIPYLDHSLSVESGLNPHHRLSYFNLTGNCMVWEFFVGVVVGLVYTSTRLSFPSTFLANVALVGAAALEVWAYFSGFYDGNGPTRAGFIMAIFLLVLMLASKSTHVPAPKWLASLGDISYSLYLTHPIALLLLHKYFVHTQREIGTHSPAYLVLAVGFCVVFASLSWRYVEIPLERMVRAWTLCGIDRSIKRRGISVAR</sequence>
<feature type="transmembrane region" description="Helical" evidence="1">
    <location>
        <begin position="168"/>
        <end position="184"/>
    </location>
</feature>
<evidence type="ECO:0000313" key="3">
    <source>
        <dbReference type="EMBL" id="SAL25551.1"/>
    </source>
</evidence>
<protein>
    <submittedName>
        <fullName evidence="3">Acyltransferase 3</fullName>
    </submittedName>
</protein>
<keyword evidence="1" id="KW-0812">Transmembrane</keyword>
<feature type="domain" description="Acyltransferase 3" evidence="2">
    <location>
        <begin position="7"/>
        <end position="341"/>
    </location>
</feature>
<keyword evidence="3" id="KW-0012">Acyltransferase</keyword>
<feature type="transmembrane region" description="Helical" evidence="1">
    <location>
        <begin position="264"/>
        <end position="286"/>
    </location>
</feature>
<feature type="transmembrane region" description="Helical" evidence="1">
    <location>
        <begin position="204"/>
        <end position="222"/>
    </location>
</feature>
<dbReference type="EMBL" id="FCNZ02000004">
    <property type="protein sequence ID" value="SAL25551.1"/>
    <property type="molecule type" value="Genomic_DNA"/>
</dbReference>
<keyword evidence="4" id="KW-1185">Reference proteome</keyword>
<evidence type="ECO:0000256" key="1">
    <source>
        <dbReference type="SAM" id="Phobius"/>
    </source>
</evidence>
<feature type="transmembrane region" description="Helical" evidence="1">
    <location>
        <begin position="298"/>
        <end position="316"/>
    </location>
</feature>
<proteinExistence type="predicted"/>
<dbReference type="GO" id="GO:0016747">
    <property type="term" value="F:acyltransferase activity, transferring groups other than amino-acyl groups"/>
    <property type="evidence" value="ECO:0007669"/>
    <property type="project" value="InterPro"/>
</dbReference>
<dbReference type="Proteomes" id="UP000054717">
    <property type="component" value="Unassembled WGS sequence"/>
</dbReference>
<comment type="caution">
    <text evidence="3">The sequence shown here is derived from an EMBL/GenBank/DDBJ whole genome shotgun (WGS) entry which is preliminary data.</text>
</comment>